<reference evidence="2" key="1">
    <citation type="submission" date="2021-12" db="EMBL/GenBank/DDBJ databases">
        <title>Novel species in genus Dyadobacter.</title>
        <authorList>
            <person name="Ma C."/>
        </authorList>
    </citation>
    <scope>NUCLEOTIDE SEQUENCE</scope>
    <source>
        <strain evidence="2">CY399</strain>
    </source>
</reference>
<feature type="domain" description="VOC" evidence="1">
    <location>
        <begin position="3"/>
        <end position="127"/>
    </location>
</feature>
<dbReference type="AlphaFoldDB" id="A0A9X1TAB4"/>
<dbReference type="SUPFAM" id="SSF54593">
    <property type="entry name" value="Glyoxalase/Bleomycin resistance protein/Dihydroxybiphenyl dioxygenase"/>
    <property type="match status" value="1"/>
</dbReference>
<sequence length="134" mass="15098">MATKVFINLPVNDLVKSRAFFTKLGYSVNEQFSDENAACLVISDSIFCMLLTNDYFKTFTNKPVADATKTTEVLIALDAASREEVIDLVAKAEDAGASIYREAQDHGWMYQHSFADLDGHQWEIIYMDESQTPE</sequence>
<dbReference type="InterPro" id="IPR029068">
    <property type="entry name" value="Glyas_Bleomycin-R_OHBP_Dase"/>
</dbReference>
<dbReference type="RefSeq" id="WP_234613283.1">
    <property type="nucleotide sequence ID" value="NZ_CP098806.1"/>
</dbReference>
<dbReference type="InterPro" id="IPR053863">
    <property type="entry name" value="Glyoxy/Ble-like_N"/>
</dbReference>
<evidence type="ECO:0000259" key="1">
    <source>
        <dbReference type="PROSITE" id="PS51819"/>
    </source>
</evidence>
<proteinExistence type="predicted"/>
<dbReference type="Gene3D" id="3.10.180.10">
    <property type="entry name" value="2,3-Dihydroxybiphenyl 1,2-Dioxygenase, domain 1"/>
    <property type="match status" value="1"/>
</dbReference>
<dbReference type="InterPro" id="IPR037523">
    <property type="entry name" value="VOC_core"/>
</dbReference>
<accession>A0A9X1TAB4</accession>
<dbReference type="PANTHER" id="PTHR36503">
    <property type="entry name" value="BLR2520 PROTEIN"/>
    <property type="match status" value="1"/>
</dbReference>
<gene>
    <name evidence="2" type="ORF">LXM24_11880</name>
</gene>
<evidence type="ECO:0000313" key="2">
    <source>
        <dbReference type="EMBL" id="MCF0040789.1"/>
    </source>
</evidence>
<dbReference type="Pfam" id="PF22677">
    <property type="entry name" value="Ble-like_N"/>
    <property type="match status" value="1"/>
</dbReference>
<dbReference type="Proteomes" id="UP001139700">
    <property type="component" value="Unassembled WGS sequence"/>
</dbReference>
<organism evidence="2 3">
    <name type="scientific">Dyadobacter fanqingshengii</name>
    <dbReference type="NCBI Taxonomy" id="2906443"/>
    <lineage>
        <taxon>Bacteria</taxon>
        <taxon>Pseudomonadati</taxon>
        <taxon>Bacteroidota</taxon>
        <taxon>Cytophagia</taxon>
        <taxon>Cytophagales</taxon>
        <taxon>Spirosomataceae</taxon>
        <taxon>Dyadobacter</taxon>
    </lineage>
</organism>
<comment type="caution">
    <text evidence="2">The sequence shown here is derived from an EMBL/GenBank/DDBJ whole genome shotgun (WGS) entry which is preliminary data.</text>
</comment>
<keyword evidence="3" id="KW-1185">Reference proteome</keyword>
<dbReference type="PANTHER" id="PTHR36503:SF2">
    <property type="entry name" value="BLR2408 PROTEIN"/>
    <property type="match status" value="1"/>
</dbReference>
<protein>
    <submittedName>
        <fullName evidence="2">VOC family protein</fullName>
    </submittedName>
</protein>
<evidence type="ECO:0000313" key="3">
    <source>
        <dbReference type="Proteomes" id="UP001139700"/>
    </source>
</evidence>
<dbReference type="EMBL" id="JAJTTA010000002">
    <property type="protein sequence ID" value="MCF0040789.1"/>
    <property type="molecule type" value="Genomic_DNA"/>
</dbReference>
<dbReference type="PROSITE" id="PS51819">
    <property type="entry name" value="VOC"/>
    <property type="match status" value="1"/>
</dbReference>
<name>A0A9X1TAB4_9BACT</name>